<evidence type="ECO:0000256" key="1">
    <source>
        <dbReference type="ARBA" id="ARBA00008007"/>
    </source>
</evidence>
<comment type="similarity">
    <text evidence="1">Belongs to the ComF/GntX family.</text>
</comment>
<dbReference type="EMBL" id="MINN01000117">
    <property type="protein sequence ID" value="OIU69659.1"/>
    <property type="molecule type" value="Genomic_DNA"/>
</dbReference>
<keyword evidence="3" id="KW-0808">Transferase</keyword>
<reference evidence="3 4" key="1">
    <citation type="submission" date="2016-09" db="EMBL/GenBank/DDBJ databases">
        <title>Bacillus aquimaris SAMM genome sequence reveals colonization and biosurfactant production capacities.</title>
        <authorList>
            <person name="Waghmode S.R."/>
            <person name="Suryavanshi M.V."/>
        </authorList>
    </citation>
    <scope>NUCLEOTIDE SEQUENCE [LARGE SCALE GENOMIC DNA]</scope>
    <source>
        <strain evidence="3 4">SAMM</strain>
    </source>
</reference>
<keyword evidence="3" id="KW-0328">Glycosyltransferase</keyword>
<name>A0A1J6WN57_9BACI</name>
<evidence type="ECO:0000259" key="2">
    <source>
        <dbReference type="Pfam" id="PF00156"/>
    </source>
</evidence>
<dbReference type="Gene3D" id="3.40.50.2020">
    <property type="match status" value="1"/>
</dbReference>
<dbReference type="SUPFAM" id="SSF53271">
    <property type="entry name" value="PRTase-like"/>
    <property type="match status" value="1"/>
</dbReference>
<sequence length="233" mass="27028">MDNFCLYCEIPVKEPVTWRGLFYSEPQFLCAECQKGLQRIEGQRCSHCSRSLEQLPEELKKGEVCRDCFRWEEDPDWQGILQQNTSFFEYNDFLKDYLARYKYRGDYRLAKAFGPQLANHLKPLQYDHIIPIPLSEERHYERGFNQSAALLEEAQVTPSELLSRSHSEKQSKKSRRDRLQQKQIFSLTSANLTGQSILLFDDIYTTGTTLRQAAKLLKEAGAETVTSLTLARG</sequence>
<comment type="caution">
    <text evidence="3">The sequence shown here is derived from an EMBL/GenBank/DDBJ whole genome shotgun (WGS) entry which is preliminary data.</text>
</comment>
<dbReference type="InterPro" id="IPR000836">
    <property type="entry name" value="PRTase_dom"/>
</dbReference>
<protein>
    <submittedName>
        <fullName evidence="3">Amidophosphoribosyltransferase</fullName>
    </submittedName>
</protein>
<dbReference type="PANTHER" id="PTHR47505">
    <property type="entry name" value="DNA UTILIZATION PROTEIN YHGH"/>
    <property type="match status" value="1"/>
</dbReference>
<feature type="domain" description="Phosphoribosyltransferase" evidence="2">
    <location>
        <begin position="172"/>
        <end position="232"/>
    </location>
</feature>
<evidence type="ECO:0000313" key="3">
    <source>
        <dbReference type="EMBL" id="OIU69659.1"/>
    </source>
</evidence>
<proteinExistence type="inferred from homology"/>
<dbReference type="OrthoDB" id="9779910at2"/>
<accession>A0A1J6WN57</accession>
<dbReference type="PANTHER" id="PTHR47505:SF1">
    <property type="entry name" value="DNA UTILIZATION PROTEIN YHGH"/>
    <property type="match status" value="1"/>
</dbReference>
<dbReference type="AlphaFoldDB" id="A0A1J6WN57"/>
<dbReference type="InterPro" id="IPR051910">
    <property type="entry name" value="ComF/GntX_DNA_util-trans"/>
</dbReference>
<evidence type="ECO:0000313" key="4">
    <source>
        <dbReference type="Proteomes" id="UP000182062"/>
    </source>
</evidence>
<dbReference type="Proteomes" id="UP000182062">
    <property type="component" value="Unassembled WGS sequence"/>
</dbReference>
<organism evidence="3 4">
    <name type="scientific">Rossellomorea aquimaris</name>
    <dbReference type="NCBI Taxonomy" id="189382"/>
    <lineage>
        <taxon>Bacteria</taxon>
        <taxon>Bacillati</taxon>
        <taxon>Bacillota</taxon>
        <taxon>Bacilli</taxon>
        <taxon>Bacillales</taxon>
        <taxon>Bacillaceae</taxon>
        <taxon>Rossellomorea</taxon>
    </lineage>
</organism>
<dbReference type="InterPro" id="IPR029057">
    <property type="entry name" value="PRTase-like"/>
</dbReference>
<dbReference type="RefSeq" id="WP_071619764.1">
    <property type="nucleotide sequence ID" value="NZ_MINN01000117.1"/>
</dbReference>
<keyword evidence="4" id="KW-1185">Reference proteome</keyword>
<gene>
    <name evidence="3" type="ORF">BHE18_01695</name>
</gene>
<dbReference type="GO" id="GO:0016757">
    <property type="term" value="F:glycosyltransferase activity"/>
    <property type="evidence" value="ECO:0007669"/>
    <property type="project" value="UniProtKB-KW"/>
</dbReference>
<dbReference type="Pfam" id="PF00156">
    <property type="entry name" value="Pribosyltran"/>
    <property type="match status" value="1"/>
</dbReference>
<dbReference type="CDD" id="cd06223">
    <property type="entry name" value="PRTases_typeI"/>
    <property type="match status" value="1"/>
</dbReference>